<dbReference type="AlphaFoldDB" id="A0A5N0V0E2"/>
<dbReference type="EC" id="2.7.13.3" evidence="3"/>
<evidence type="ECO:0000313" key="12">
    <source>
        <dbReference type="Proteomes" id="UP000319769"/>
    </source>
</evidence>
<evidence type="ECO:0000256" key="2">
    <source>
        <dbReference type="ARBA" id="ARBA00004236"/>
    </source>
</evidence>
<evidence type="ECO:0000256" key="4">
    <source>
        <dbReference type="ARBA" id="ARBA00022553"/>
    </source>
</evidence>
<evidence type="ECO:0000256" key="6">
    <source>
        <dbReference type="ARBA" id="ARBA00022777"/>
    </source>
</evidence>
<dbReference type="InterPro" id="IPR005467">
    <property type="entry name" value="His_kinase_dom"/>
</dbReference>
<evidence type="ECO:0000256" key="3">
    <source>
        <dbReference type="ARBA" id="ARBA00012438"/>
    </source>
</evidence>
<dbReference type="PROSITE" id="PS50109">
    <property type="entry name" value="HIS_KIN"/>
    <property type="match status" value="1"/>
</dbReference>
<organism evidence="11 12">
    <name type="scientific">Amycolatopsis acidicola</name>
    <dbReference type="NCBI Taxonomy" id="2596893"/>
    <lineage>
        <taxon>Bacteria</taxon>
        <taxon>Bacillati</taxon>
        <taxon>Actinomycetota</taxon>
        <taxon>Actinomycetes</taxon>
        <taxon>Pseudonocardiales</taxon>
        <taxon>Pseudonocardiaceae</taxon>
        <taxon>Amycolatopsis</taxon>
    </lineage>
</organism>
<dbReference type="SMART" id="SM00331">
    <property type="entry name" value="PP2C_SIG"/>
    <property type="match status" value="1"/>
</dbReference>
<keyword evidence="7" id="KW-0902">Two-component regulatory system</keyword>
<dbReference type="PANTHER" id="PTHR43547:SF2">
    <property type="entry name" value="HYBRID SIGNAL TRANSDUCTION HISTIDINE KINASE C"/>
    <property type="match status" value="1"/>
</dbReference>
<dbReference type="Gene3D" id="1.10.287.130">
    <property type="match status" value="1"/>
</dbReference>
<dbReference type="SMART" id="SM00388">
    <property type="entry name" value="HisKA"/>
    <property type="match status" value="1"/>
</dbReference>
<sequence>MREDIPAELAAAIALGGEMGRRVSEYDWSAHPLGPPRDWPPAVCSAVALALTSRFPIVLWLDPAHLTQVYNDAAIPLVGEKHPAAFGRSGREVWWEVWDSIEEMVGGVFRESRATWSDDQLLPLMAGGRLWDRHFTFSFGPILSPGGRADGIFCAATETTARVLAARRLNLVNEVSTSLLETRTVDGAVAAITSACAGHGEDLPFVAVYLDDAVKAKRLHSATAAARDLLPGTLEALAPADWSESGAHLVTGLRDSIPALASRFPGFAPEEALVLPLADAATGGAVLFGLNPRQPFDEQYRGFCRLLADQLAAAFAIAGSYERERRRADSLADLDRAKTAFLANVSHEFRTPLTLMLGPVEDAMAEAEHEPLQLKRLETVHRNAQRLLRLVNSLLDFSRTEAGKATAHRVRADVGALTAQIASSFAELCRQAGIDLVLACRPAFAEVDVQMWETVVLNLLSNAVKFTFAGSITVEVAPAAAGQVRITFTDTGTGIPREDLDKLFDRFYRAGNTRGRSVEGSGIGLSLVHGLVELHEGTIEIDSELDFGTAVTIRLPAAADGTPVTTPAPAAGNSYLAEAKQWLGSSPGTGARTGRKLVLIVDDNADLRRHLDRILSERWDTCVFGDGESALSGMREHRPDAVVTDLMMPGMDGFELVAAIRADPLLAATPVLMLSARADLESAGEGLAGGADDYLPKPFSSRELLNRVTARLTAVERERAARDLEEAATRRAQALAEFGSVLNAATSVEEILGALLSAPLTPPDSAALGLLENGGDRIRIDYAGSVHAELRDRYHVVAIDAPVPMAAAVRSGEPIVFTDPDDVAPRFQVAARDALPSVRAAVVHPIRSAGGFVVGAISVHWNGSHKPGDVELEVAARVAELTGPALDRVLAAEREHRIATDFQDQLLDLDQSSVNAVVAAVYQPAAEAMRVGGDWYLVAPLSDTGPVALSVGDVVGHGLPAATVMSKLRSAIGAAALTVRSPSEVLDLAERYAASVPGAACTTVAYAVLDSGAHSISYACAGHPYPLLVTPEGVRFLEHGRHPPLAALSCHASGRIGEAELPPGSLVVLYTDGLIERPGESISDGFGRLADVAAGLRHVPAAAVCTELLRRMTPPGGYTDDVAILAVRPVGTTPDTFVASVQADAAELPVLRHRLRAWLEDLRLGDEKQYDVLVGVGEAVSNGMEHGSGMDRRKTVSVEVFAGEHTISVTVGDRGRWLADSSASRRTALRGRGLTLINGLADHVETVRSARGTQVTMRYRRGPDSASQEEKP</sequence>
<reference evidence="11" key="1">
    <citation type="submission" date="2019-09" db="EMBL/GenBank/DDBJ databases">
        <authorList>
            <person name="Teo W.F.A."/>
            <person name="Duangmal K."/>
        </authorList>
    </citation>
    <scope>NUCLEOTIDE SEQUENCE [LARGE SCALE GENOMIC DNA]</scope>
    <source>
        <strain evidence="11">K81G1</strain>
    </source>
</reference>
<evidence type="ECO:0000313" key="11">
    <source>
        <dbReference type="EMBL" id="KAA9158759.1"/>
    </source>
</evidence>
<dbReference type="InterPro" id="IPR036890">
    <property type="entry name" value="HATPase_C_sf"/>
</dbReference>
<dbReference type="Gene3D" id="3.30.565.10">
    <property type="entry name" value="Histidine kinase-like ATPase, C-terminal domain"/>
    <property type="match status" value="2"/>
</dbReference>
<dbReference type="Pfam" id="PF13185">
    <property type="entry name" value="GAF_2"/>
    <property type="match status" value="1"/>
</dbReference>
<dbReference type="InterPro" id="IPR003661">
    <property type="entry name" value="HisK_dim/P_dom"/>
</dbReference>
<dbReference type="InterPro" id="IPR003018">
    <property type="entry name" value="GAF"/>
</dbReference>
<protein>
    <recommendedName>
        <fullName evidence="3">histidine kinase</fullName>
        <ecNumber evidence="3">2.7.13.3</ecNumber>
    </recommendedName>
</protein>
<dbReference type="InterPro" id="IPR036097">
    <property type="entry name" value="HisK_dim/P_sf"/>
</dbReference>
<dbReference type="InterPro" id="IPR011006">
    <property type="entry name" value="CheY-like_superfamily"/>
</dbReference>
<feature type="modified residue" description="4-aspartylphosphate" evidence="8">
    <location>
        <position position="645"/>
    </location>
</feature>
<dbReference type="RefSeq" id="WP_144752210.1">
    <property type="nucleotide sequence ID" value="NZ_VMNW02000033.1"/>
</dbReference>
<dbReference type="OrthoDB" id="163538at2"/>
<dbReference type="InterPro" id="IPR001932">
    <property type="entry name" value="PPM-type_phosphatase-like_dom"/>
</dbReference>
<dbReference type="CDD" id="cd17574">
    <property type="entry name" value="REC_OmpR"/>
    <property type="match status" value="1"/>
</dbReference>
<dbReference type="Gene3D" id="3.30.450.20">
    <property type="entry name" value="PAS domain"/>
    <property type="match status" value="1"/>
</dbReference>
<dbReference type="InterPro" id="IPR004358">
    <property type="entry name" value="Sig_transdc_His_kin-like_C"/>
</dbReference>
<evidence type="ECO:0000256" key="8">
    <source>
        <dbReference type="PROSITE-ProRule" id="PRU00169"/>
    </source>
</evidence>
<dbReference type="SMART" id="SM00387">
    <property type="entry name" value="HATPase_c"/>
    <property type="match status" value="1"/>
</dbReference>
<dbReference type="InterPro" id="IPR001789">
    <property type="entry name" value="Sig_transdc_resp-reg_receiver"/>
</dbReference>
<dbReference type="PRINTS" id="PR00344">
    <property type="entry name" value="BCTRLSENSOR"/>
</dbReference>
<dbReference type="SUPFAM" id="SSF55874">
    <property type="entry name" value="ATPase domain of HSP90 chaperone/DNA topoisomerase II/histidine kinase"/>
    <property type="match status" value="2"/>
</dbReference>
<keyword evidence="4 8" id="KW-0597">Phosphoprotein</keyword>
<accession>A0A5N0V0E2</accession>
<dbReference type="CDD" id="cd16936">
    <property type="entry name" value="HATPase_RsbW-like"/>
    <property type="match status" value="1"/>
</dbReference>
<dbReference type="Gene3D" id="3.40.50.2300">
    <property type="match status" value="1"/>
</dbReference>
<dbReference type="Pfam" id="PF00072">
    <property type="entry name" value="Response_reg"/>
    <property type="match status" value="1"/>
</dbReference>
<dbReference type="EMBL" id="VMNW02000033">
    <property type="protein sequence ID" value="KAA9158759.1"/>
    <property type="molecule type" value="Genomic_DNA"/>
</dbReference>
<dbReference type="GO" id="GO:0005886">
    <property type="term" value="C:plasma membrane"/>
    <property type="evidence" value="ECO:0007669"/>
    <property type="project" value="UniProtKB-SubCell"/>
</dbReference>
<dbReference type="PROSITE" id="PS50110">
    <property type="entry name" value="RESPONSE_REGULATORY"/>
    <property type="match status" value="1"/>
</dbReference>
<dbReference type="Gene3D" id="3.30.450.40">
    <property type="match status" value="1"/>
</dbReference>
<feature type="domain" description="Response regulatory" evidence="10">
    <location>
        <begin position="597"/>
        <end position="712"/>
    </location>
</feature>
<dbReference type="GO" id="GO:0000155">
    <property type="term" value="F:phosphorelay sensor kinase activity"/>
    <property type="evidence" value="ECO:0007669"/>
    <property type="project" value="InterPro"/>
</dbReference>
<dbReference type="Pfam" id="PF00512">
    <property type="entry name" value="HisKA"/>
    <property type="match status" value="1"/>
</dbReference>
<comment type="subcellular location">
    <subcellularLocation>
        <location evidence="2">Cell membrane</location>
    </subcellularLocation>
</comment>
<dbReference type="SUPFAM" id="SSF55781">
    <property type="entry name" value="GAF domain-like"/>
    <property type="match status" value="1"/>
</dbReference>
<dbReference type="InterPro" id="IPR029016">
    <property type="entry name" value="GAF-like_dom_sf"/>
</dbReference>
<comment type="catalytic activity">
    <reaction evidence="1">
        <text>ATP + protein L-histidine = ADP + protein N-phospho-L-histidine.</text>
        <dbReference type="EC" id="2.7.13.3"/>
    </reaction>
</comment>
<name>A0A5N0V0E2_9PSEU</name>
<dbReference type="Pfam" id="PF07228">
    <property type="entry name" value="SpoIIE"/>
    <property type="match status" value="1"/>
</dbReference>
<evidence type="ECO:0000256" key="7">
    <source>
        <dbReference type="ARBA" id="ARBA00023012"/>
    </source>
</evidence>
<dbReference type="FunFam" id="1.10.287.130:FF:000045">
    <property type="entry name" value="Two-component system sensor histidine kinase/response regulator"/>
    <property type="match status" value="1"/>
</dbReference>
<dbReference type="SUPFAM" id="SSF52172">
    <property type="entry name" value="CheY-like"/>
    <property type="match status" value="1"/>
</dbReference>
<keyword evidence="6" id="KW-0418">Kinase</keyword>
<gene>
    <name evidence="11" type="ORF">FPZ12_022135</name>
</gene>
<dbReference type="Gene3D" id="3.60.40.10">
    <property type="entry name" value="PPM-type phosphatase domain"/>
    <property type="match status" value="1"/>
</dbReference>
<proteinExistence type="predicted"/>
<evidence type="ECO:0000259" key="10">
    <source>
        <dbReference type="PROSITE" id="PS50110"/>
    </source>
</evidence>
<evidence type="ECO:0000259" key="9">
    <source>
        <dbReference type="PROSITE" id="PS50109"/>
    </source>
</evidence>
<comment type="caution">
    <text evidence="11">The sequence shown here is derived from an EMBL/GenBank/DDBJ whole genome shotgun (WGS) entry which is preliminary data.</text>
</comment>
<dbReference type="SUPFAM" id="SSF81606">
    <property type="entry name" value="PP2C-like"/>
    <property type="match status" value="1"/>
</dbReference>
<evidence type="ECO:0000256" key="5">
    <source>
        <dbReference type="ARBA" id="ARBA00022679"/>
    </source>
</evidence>
<dbReference type="FunFam" id="3.30.565.10:FF:000006">
    <property type="entry name" value="Sensor histidine kinase WalK"/>
    <property type="match status" value="1"/>
</dbReference>
<dbReference type="SUPFAM" id="SSF47384">
    <property type="entry name" value="Homodimeric domain of signal transducing histidine kinase"/>
    <property type="match status" value="1"/>
</dbReference>
<dbReference type="Pfam" id="PF02518">
    <property type="entry name" value="HATPase_c"/>
    <property type="match status" value="1"/>
</dbReference>
<dbReference type="CDD" id="cd00082">
    <property type="entry name" value="HisKA"/>
    <property type="match status" value="1"/>
</dbReference>
<dbReference type="Proteomes" id="UP000319769">
    <property type="component" value="Unassembled WGS sequence"/>
</dbReference>
<feature type="domain" description="Histidine kinase" evidence="9">
    <location>
        <begin position="344"/>
        <end position="559"/>
    </location>
</feature>
<dbReference type="Pfam" id="PF13581">
    <property type="entry name" value="HATPase_c_2"/>
    <property type="match status" value="1"/>
</dbReference>
<keyword evidence="12" id="KW-1185">Reference proteome</keyword>
<dbReference type="SMART" id="SM00448">
    <property type="entry name" value="REC"/>
    <property type="match status" value="1"/>
</dbReference>
<dbReference type="InterPro" id="IPR036457">
    <property type="entry name" value="PPM-type-like_dom_sf"/>
</dbReference>
<evidence type="ECO:0000256" key="1">
    <source>
        <dbReference type="ARBA" id="ARBA00000085"/>
    </source>
</evidence>
<keyword evidence="5" id="KW-0808">Transferase</keyword>
<dbReference type="PANTHER" id="PTHR43547">
    <property type="entry name" value="TWO-COMPONENT HISTIDINE KINASE"/>
    <property type="match status" value="1"/>
</dbReference>
<dbReference type="InterPro" id="IPR003594">
    <property type="entry name" value="HATPase_dom"/>
</dbReference>